<dbReference type="Gene3D" id="3.10.50.40">
    <property type="match status" value="2"/>
</dbReference>
<feature type="domain" description="PpiC" evidence="3">
    <location>
        <begin position="183"/>
        <end position="282"/>
    </location>
</feature>
<dbReference type="InterPro" id="IPR023058">
    <property type="entry name" value="PPIase_PpiC_CS"/>
</dbReference>
<protein>
    <recommendedName>
        <fullName evidence="3">PpiC domain-containing protein</fullName>
    </recommendedName>
</protein>
<dbReference type="Pfam" id="PF13624">
    <property type="entry name" value="SurA_N_3"/>
    <property type="match status" value="1"/>
</dbReference>
<dbReference type="InterPro" id="IPR046357">
    <property type="entry name" value="PPIase_dom_sf"/>
</dbReference>
<accession>A0A7C4GG30</accession>
<dbReference type="InterPro" id="IPR000297">
    <property type="entry name" value="PPIase_PpiC"/>
</dbReference>
<sequence>MSRRTGSGILVRSLFFWCFFWCAGAAWAGAVAERVAAVVGSSPILESEVRQGLLFARISTLDTLTPDSILRRQVLERLVNDQLLQEQAQRDSVAVERSEVAADVEEELTALRDRFDSEEEFRQALAAEGLTERSLRDRYSDEIRRKLLATRLLEKQGLTQIHVSPAEAERFYNEHRDSLGRVPGRVRLAHVLVGVVPSAEAEEAARARMNDVMSLLARGGEFPALARSFSEDAAAARGGDHGWAEEAELPPDLGMVIGQLKPGQISPPFRSQAGYVTVKLDERSGHRVRFRTLLIRVPLTRADTLRARAVAVTVRDKARAGLSFDSLARQYSADPTTADSGGFLGDYLLAGLSPPFDSVVAGLDSGAVSDPVLSEHGFHIIKVLAKQDERILDYLEVQDAIRNYIYQRRLAERLAEYLERVGRTVYVDIK</sequence>
<dbReference type="PANTHER" id="PTHR47637">
    <property type="entry name" value="CHAPERONE SURA"/>
    <property type="match status" value="1"/>
</dbReference>
<reference evidence="4" key="1">
    <citation type="journal article" date="2020" name="mSystems">
        <title>Genome- and Community-Level Interaction Insights into Carbon Utilization and Element Cycling Functions of Hydrothermarchaeota in Hydrothermal Sediment.</title>
        <authorList>
            <person name="Zhou Z."/>
            <person name="Liu Y."/>
            <person name="Xu W."/>
            <person name="Pan J."/>
            <person name="Luo Z.H."/>
            <person name="Li M."/>
        </authorList>
    </citation>
    <scope>NUCLEOTIDE SEQUENCE [LARGE SCALE GENOMIC DNA]</scope>
    <source>
        <strain evidence="4">SpSt-488</strain>
    </source>
</reference>
<feature type="domain" description="PpiC" evidence="3">
    <location>
        <begin position="285"/>
        <end position="385"/>
    </location>
</feature>
<organism evidence="4">
    <name type="scientific">candidate division WOR-3 bacterium</name>
    <dbReference type="NCBI Taxonomy" id="2052148"/>
    <lineage>
        <taxon>Bacteria</taxon>
        <taxon>Bacteria division WOR-3</taxon>
    </lineage>
</organism>
<evidence type="ECO:0000256" key="2">
    <source>
        <dbReference type="PROSITE-ProRule" id="PRU00278"/>
    </source>
</evidence>
<dbReference type="Gene3D" id="1.10.4030.10">
    <property type="entry name" value="Porin chaperone SurA, peptide-binding domain"/>
    <property type="match status" value="1"/>
</dbReference>
<keyword evidence="2" id="KW-0413">Isomerase</keyword>
<name>A0A7C4GG30_UNCW3</name>
<evidence type="ECO:0000256" key="1">
    <source>
        <dbReference type="ARBA" id="ARBA00022729"/>
    </source>
</evidence>
<keyword evidence="1" id="KW-0732">Signal</keyword>
<dbReference type="EMBL" id="DSUT01000054">
    <property type="protein sequence ID" value="HGK27900.1"/>
    <property type="molecule type" value="Genomic_DNA"/>
</dbReference>
<dbReference type="Pfam" id="PF00639">
    <property type="entry name" value="Rotamase"/>
    <property type="match status" value="2"/>
</dbReference>
<dbReference type="GO" id="GO:0003755">
    <property type="term" value="F:peptidyl-prolyl cis-trans isomerase activity"/>
    <property type="evidence" value="ECO:0007669"/>
    <property type="project" value="UniProtKB-KW"/>
</dbReference>
<dbReference type="InterPro" id="IPR027304">
    <property type="entry name" value="Trigger_fact/SurA_dom_sf"/>
</dbReference>
<proteinExistence type="predicted"/>
<dbReference type="SUPFAM" id="SSF109998">
    <property type="entry name" value="Triger factor/SurA peptide-binding domain-like"/>
    <property type="match status" value="1"/>
</dbReference>
<gene>
    <name evidence="4" type="ORF">ENS41_02985</name>
</gene>
<evidence type="ECO:0000259" key="3">
    <source>
        <dbReference type="PROSITE" id="PS50198"/>
    </source>
</evidence>
<dbReference type="PANTHER" id="PTHR47637:SF1">
    <property type="entry name" value="CHAPERONE SURA"/>
    <property type="match status" value="1"/>
</dbReference>
<comment type="caution">
    <text evidence="4">The sequence shown here is derived from an EMBL/GenBank/DDBJ whole genome shotgun (WGS) entry which is preliminary data.</text>
</comment>
<dbReference type="PROSITE" id="PS01096">
    <property type="entry name" value="PPIC_PPIASE_1"/>
    <property type="match status" value="1"/>
</dbReference>
<evidence type="ECO:0000313" key="4">
    <source>
        <dbReference type="EMBL" id="HGK27900.1"/>
    </source>
</evidence>
<keyword evidence="2" id="KW-0697">Rotamase</keyword>
<dbReference type="AlphaFoldDB" id="A0A7C4GG30"/>
<dbReference type="PROSITE" id="PS50198">
    <property type="entry name" value="PPIC_PPIASE_2"/>
    <property type="match status" value="2"/>
</dbReference>
<dbReference type="SUPFAM" id="SSF54534">
    <property type="entry name" value="FKBP-like"/>
    <property type="match status" value="2"/>
</dbReference>
<dbReference type="InterPro" id="IPR050280">
    <property type="entry name" value="OMP_Chaperone_SurA"/>
</dbReference>